<evidence type="ECO:0000313" key="13">
    <source>
        <dbReference type="EMBL" id="QRP71695.1"/>
    </source>
</evidence>
<dbReference type="SUPFAM" id="SSF54631">
    <property type="entry name" value="CBS-domain pair"/>
    <property type="match status" value="1"/>
</dbReference>
<evidence type="ECO:0000313" key="14">
    <source>
        <dbReference type="Proteomes" id="UP000596145"/>
    </source>
</evidence>
<dbReference type="AlphaFoldDB" id="A0A7T4EEB2"/>
<dbReference type="Proteomes" id="UP000617681">
    <property type="component" value="Chromosome"/>
</dbReference>
<dbReference type="EMBL" id="CP069534">
    <property type="protein sequence ID" value="QRP71695.1"/>
    <property type="molecule type" value="Genomic_DNA"/>
</dbReference>
<organism evidence="12 14">
    <name type="scientific">Corynebacterium glucuronolyticum</name>
    <dbReference type="NCBI Taxonomy" id="39791"/>
    <lineage>
        <taxon>Bacteria</taxon>
        <taxon>Bacillati</taxon>
        <taxon>Actinomycetota</taxon>
        <taxon>Actinomycetes</taxon>
        <taxon>Mycobacteriales</taxon>
        <taxon>Corynebacteriaceae</taxon>
        <taxon>Corynebacterium</taxon>
    </lineage>
</organism>
<dbReference type="InterPro" id="IPR051676">
    <property type="entry name" value="UPF0053_domain"/>
</dbReference>
<dbReference type="PROSITE" id="PS51846">
    <property type="entry name" value="CNNM"/>
    <property type="match status" value="1"/>
</dbReference>
<dbReference type="Proteomes" id="UP000596145">
    <property type="component" value="Chromosome"/>
</dbReference>
<evidence type="ECO:0000256" key="3">
    <source>
        <dbReference type="ARBA" id="ARBA00022692"/>
    </source>
</evidence>
<keyword evidence="6 8" id="KW-0472">Membrane</keyword>
<evidence type="ECO:0000256" key="7">
    <source>
        <dbReference type="PROSITE-ProRule" id="PRU00703"/>
    </source>
</evidence>
<dbReference type="InterPro" id="IPR000644">
    <property type="entry name" value="CBS_dom"/>
</dbReference>
<keyword evidence="2" id="KW-1003">Cell membrane</keyword>
<proteinExistence type="predicted"/>
<evidence type="ECO:0000256" key="5">
    <source>
        <dbReference type="ARBA" id="ARBA00022989"/>
    </source>
</evidence>
<evidence type="ECO:0000313" key="12">
    <source>
        <dbReference type="EMBL" id="QQB45791.1"/>
    </source>
</evidence>
<comment type="subcellular location">
    <subcellularLocation>
        <location evidence="1">Cell membrane</location>
        <topology evidence="1">Multi-pass membrane protein</topology>
    </subcellularLocation>
</comment>
<gene>
    <name evidence="12" type="ORF">I6I10_09890</name>
    <name evidence="13" type="ORF">I6J21_06250</name>
</gene>
<dbReference type="PROSITE" id="PS51371">
    <property type="entry name" value="CBS"/>
    <property type="match status" value="1"/>
</dbReference>
<evidence type="ECO:0000259" key="11">
    <source>
        <dbReference type="PROSITE" id="PS51846"/>
    </source>
</evidence>
<dbReference type="CDD" id="cd04590">
    <property type="entry name" value="CBS_pair_CorC_HlyC_assoc"/>
    <property type="match status" value="1"/>
</dbReference>
<feature type="transmembrane region" description="Helical" evidence="9">
    <location>
        <begin position="6"/>
        <end position="28"/>
    </location>
</feature>
<evidence type="ECO:0000256" key="1">
    <source>
        <dbReference type="ARBA" id="ARBA00004651"/>
    </source>
</evidence>
<dbReference type="Pfam" id="PF01595">
    <property type="entry name" value="CNNM"/>
    <property type="match status" value="1"/>
</dbReference>
<feature type="transmembrane region" description="Helical" evidence="9">
    <location>
        <begin position="99"/>
        <end position="119"/>
    </location>
</feature>
<dbReference type="Gene3D" id="3.10.580.10">
    <property type="entry name" value="CBS-domain"/>
    <property type="match status" value="1"/>
</dbReference>
<evidence type="ECO:0000256" key="6">
    <source>
        <dbReference type="ARBA" id="ARBA00023136"/>
    </source>
</evidence>
<dbReference type="InterPro" id="IPR046342">
    <property type="entry name" value="CBS_dom_sf"/>
</dbReference>
<evidence type="ECO:0000256" key="8">
    <source>
        <dbReference type="PROSITE-ProRule" id="PRU01193"/>
    </source>
</evidence>
<protein>
    <submittedName>
        <fullName evidence="12">HlyC/CorC family transporter</fullName>
    </submittedName>
</protein>
<evidence type="ECO:0000256" key="9">
    <source>
        <dbReference type="SAM" id="Phobius"/>
    </source>
</evidence>
<keyword evidence="3 8" id="KW-0812">Transmembrane</keyword>
<keyword evidence="5 8" id="KW-1133">Transmembrane helix</keyword>
<dbReference type="RefSeq" id="WP_005393884.1">
    <property type="nucleotide sequence ID" value="NZ_CP066007.1"/>
</dbReference>
<evidence type="ECO:0000259" key="10">
    <source>
        <dbReference type="PROSITE" id="PS51371"/>
    </source>
</evidence>
<dbReference type="GeneID" id="92760004"/>
<dbReference type="InterPro" id="IPR044751">
    <property type="entry name" value="Ion_transp-like_CBS"/>
</dbReference>
<dbReference type="Pfam" id="PF00571">
    <property type="entry name" value="CBS"/>
    <property type="match status" value="2"/>
</dbReference>
<feature type="domain" description="CNNM transmembrane" evidence="11">
    <location>
        <begin position="1"/>
        <end position="202"/>
    </location>
</feature>
<reference evidence="12 14" key="1">
    <citation type="submission" date="2020-12" db="EMBL/GenBank/DDBJ databases">
        <title>FDA dAtabase for Regulatory Grade micrObial Sequences (FDA-ARGOS): Supporting development and validation of Infectious Disease Dx tests.</title>
        <authorList>
            <person name="Sproer C."/>
            <person name="Gronow S."/>
            <person name="Severitt S."/>
            <person name="Schroder I."/>
            <person name="Tallon L."/>
            <person name="Sadzewicz L."/>
            <person name="Zhao X."/>
            <person name="Boylan J."/>
            <person name="Ott S."/>
            <person name="Bowen H."/>
            <person name="Vavikolanu K."/>
            <person name="Mehta A."/>
            <person name="Aluvathingal J."/>
            <person name="Nadendla S."/>
            <person name="Lowell S."/>
            <person name="Myers T."/>
            <person name="Yan Y."/>
            <person name="Sichtig H."/>
        </authorList>
    </citation>
    <scope>NUCLEOTIDE SEQUENCE [LARGE SCALE GENOMIC DNA]</scope>
    <source>
        <strain evidence="12 14">FDAARGOS_1053</strain>
        <strain evidence="13">FDAARGOS_1191</strain>
    </source>
</reference>
<name>A0A7T4EEB2_9CORY</name>
<keyword evidence="4" id="KW-0677">Repeat</keyword>
<dbReference type="PANTHER" id="PTHR43099">
    <property type="entry name" value="UPF0053 PROTEIN YRKA"/>
    <property type="match status" value="1"/>
</dbReference>
<dbReference type="OrthoDB" id="110231at2"/>
<dbReference type="EMBL" id="CP066007">
    <property type="protein sequence ID" value="QQB45791.1"/>
    <property type="molecule type" value="Genomic_DNA"/>
</dbReference>
<dbReference type="InterPro" id="IPR002550">
    <property type="entry name" value="CNNM"/>
</dbReference>
<keyword evidence="7" id="KW-0129">CBS domain</keyword>
<evidence type="ECO:0000256" key="2">
    <source>
        <dbReference type="ARBA" id="ARBA00022475"/>
    </source>
</evidence>
<dbReference type="PANTHER" id="PTHR43099:SF5">
    <property type="entry name" value="HLYC_CORC FAMILY TRANSPORTER"/>
    <property type="match status" value="1"/>
</dbReference>
<dbReference type="GO" id="GO:0005886">
    <property type="term" value="C:plasma membrane"/>
    <property type="evidence" value="ECO:0007669"/>
    <property type="project" value="UniProtKB-SubCell"/>
</dbReference>
<sequence>MSIWTASLLIIVLLLFNAFFVGGEFALISSRKDRLETLVSQGNHRARTVLDAMEHLSLMLAAAQLGVTIASLILGKLGEPAIAHLLERPFAAMAIPPDLLHPLSFAISLFIITFLHILLGEMVPKNLAIAGPESTALILVPPLIAFEKITRPFIHFVNWIARMTLKAFGIEQKDELDSTVDSSSLAAMIAESRSEGLIDAEEHVRLKKALGAARRRVKELCIPLDKVISVPLNPTVKQLEAAVAETGFSRFPVRSTTGFVGYIHVKDVLEKMVSEDPGAEDEIIERSEIRSLKVMDAATPMDDALRILRRDRAHMGLITENGKILGMVALEDLIEEYVGTVRDWTHE</sequence>
<accession>A0A7T4EEB2</accession>
<feature type="transmembrane region" description="Helical" evidence="9">
    <location>
        <begin position="55"/>
        <end position="75"/>
    </location>
</feature>
<feature type="domain" description="CBS" evidence="10">
    <location>
        <begin position="288"/>
        <end position="347"/>
    </location>
</feature>
<evidence type="ECO:0000256" key="4">
    <source>
        <dbReference type="ARBA" id="ARBA00022737"/>
    </source>
</evidence>